<name>A0ABV9GAB6_9ACTN</name>
<evidence type="ECO:0000313" key="3">
    <source>
        <dbReference type="EMBL" id="MFC4611235.1"/>
    </source>
</evidence>
<dbReference type="SUPFAM" id="SSF53474">
    <property type="entry name" value="alpha/beta-Hydrolases"/>
    <property type="match status" value="1"/>
</dbReference>
<sequence length="515" mass="55287">MADFLSSTARRVAVVLFAEAIAAVMAAGPPAGAAIGAYAALSRPSKCGAAQVAGKQFVKGVTPVLFVHGFNSGPAMWTGDEAKVEGSNKTLVDLVSETGSTTAFTFDYRSFSNRWVTDRAIGHRLADTISCLRNQADRRVILVAHSMGGLAAQWAASDRGGRVGRHITAVVTLGTPYKGSWLAECTLNRALDHGHFRECGEARKRFMECDETQRRGEKQPVTCRGVPSEIARKSKAVEGLANKNSEITNLVPWPSKGGPNVYPLAGKAEFKTEERKGEAGLFGVLAVAGIEIGDKVVSMESATNGGHIATVDCEAKDPQKDTCFHTMLHRNDILARTVVGRIKIALQREEEQSTPKRVDLSRQRITVNGMGPLKFGMSRAQAEKAIGARIPGTPNQAEPFGRPCRDLTVKDGPKGMFLRFSRDELVTIRVSSAASTSISTASGIHRGSPRSVLLRTYAAEITTTSVDNGSEELLFEPSAPKFGGRVIQFSVRDGRVDAFAAGERFFADNLDCSSD</sequence>
<feature type="chain" id="PRO_5046359835" evidence="1">
    <location>
        <begin position="34"/>
        <end position="515"/>
    </location>
</feature>
<dbReference type="Gene3D" id="3.40.50.1820">
    <property type="entry name" value="alpha/beta hydrolase"/>
    <property type="match status" value="1"/>
</dbReference>
<gene>
    <name evidence="3" type="ORF">ACFO9E_26075</name>
</gene>
<reference evidence="4" key="1">
    <citation type="journal article" date="2019" name="Int. J. Syst. Evol. Microbiol.">
        <title>The Global Catalogue of Microorganisms (GCM) 10K type strain sequencing project: providing services to taxonomists for standard genome sequencing and annotation.</title>
        <authorList>
            <consortium name="The Broad Institute Genomics Platform"/>
            <consortium name="The Broad Institute Genome Sequencing Center for Infectious Disease"/>
            <person name="Wu L."/>
            <person name="Ma J."/>
        </authorList>
    </citation>
    <scope>NUCLEOTIDE SEQUENCE [LARGE SCALE GENOMIC DNA]</scope>
    <source>
        <strain evidence="4">CGMCC 4.7139</strain>
    </source>
</reference>
<keyword evidence="4" id="KW-1185">Reference proteome</keyword>
<dbReference type="Pfam" id="PF12697">
    <property type="entry name" value="Abhydrolase_6"/>
    <property type="match status" value="1"/>
</dbReference>
<feature type="domain" description="AB hydrolase-1" evidence="2">
    <location>
        <begin position="64"/>
        <end position="169"/>
    </location>
</feature>
<dbReference type="EMBL" id="JBHSFE010000021">
    <property type="protein sequence ID" value="MFC4611235.1"/>
    <property type="molecule type" value="Genomic_DNA"/>
</dbReference>
<evidence type="ECO:0000256" key="1">
    <source>
        <dbReference type="SAM" id="SignalP"/>
    </source>
</evidence>
<comment type="caution">
    <text evidence="3">The sequence shown here is derived from an EMBL/GenBank/DDBJ whole genome shotgun (WGS) entry which is preliminary data.</text>
</comment>
<proteinExistence type="predicted"/>
<dbReference type="RefSeq" id="WP_381200077.1">
    <property type="nucleotide sequence ID" value="NZ_JBHSFE010000021.1"/>
</dbReference>
<dbReference type="Proteomes" id="UP001595993">
    <property type="component" value="Unassembled WGS sequence"/>
</dbReference>
<keyword evidence="1" id="KW-0732">Signal</keyword>
<dbReference type="InterPro" id="IPR029058">
    <property type="entry name" value="AB_hydrolase_fold"/>
</dbReference>
<evidence type="ECO:0000313" key="4">
    <source>
        <dbReference type="Proteomes" id="UP001595993"/>
    </source>
</evidence>
<accession>A0ABV9GAB6</accession>
<evidence type="ECO:0000259" key="2">
    <source>
        <dbReference type="Pfam" id="PF12697"/>
    </source>
</evidence>
<dbReference type="InterPro" id="IPR000073">
    <property type="entry name" value="AB_hydrolase_1"/>
</dbReference>
<organism evidence="3 4">
    <name type="scientific">Streptomyces maoxianensis</name>
    <dbReference type="NCBI Taxonomy" id="1459942"/>
    <lineage>
        <taxon>Bacteria</taxon>
        <taxon>Bacillati</taxon>
        <taxon>Actinomycetota</taxon>
        <taxon>Actinomycetes</taxon>
        <taxon>Kitasatosporales</taxon>
        <taxon>Streptomycetaceae</taxon>
        <taxon>Streptomyces</taxon>
    </lineage>
</organism>
<protein>
    <submittedName>
        <fullName evidence="3">Esterase/lipase family protein</fullName>
    </submittedName>
</protein>
<feature type="signal peptide" evidence="1">
    <location>
        <begin position="1"/>
        <end position="33"/>
    </location>
</feature>